<name>A0A1J6LBA7_NICAT</name>
<sequence length="451" mass="50885">MEERLSISEITPLTTEWTCKVQTVDKFRPRDSRDQRVHFQTIIVQDVNEEQICVILYGDDIKRCDNLFELFETYLISTAKVRNPQPYSLHIGQFEWIVDRFTIVESIPKTNEKEALLPPPSRLSAISFADVEQQPSGVEFDLLAVVANCGAMQCTADQTKRFQEAIVMDNTKKPLFFTIWEDLASNEGIELLRQVRQLQEYPVILAKRIVSRLATRYNSTILINPLYVQATELRNWVDENKEMLIEYTVKSSAESASSLNLVAVDDEILSVSSIATQTSSLSLTTTNAILTAEENKGRGTNYCISSASICSYKCHFEVEITDETGTTTATVSEGLGERMLSTTAEQIYDIINIKNELFPVAHINQLLADKLFRIQLQRSSSRTPDKNAGSLVLLSYTEKPTMFLPEESASVGDAERIMEEESILGANAKATKKRKREPSTLLKPQSRLSRQ</sequence>
<dbReference type="EMBL" id="MJEQ01002109">
    <property type="protein sequence ID" value="OIT28289.1"/>
    <property type="molecule type" value="Genomic_DNA"/>
</dbReference>
<dbReference type="InterPro" id="IPR012340">
    <property type="entry name" value="NA-bd_OB-fold"/>
</dbReference>
<dbReference type="SMR" id="A0A1J6LBA7"/>
<keyword evidence="3" id="KW-1185">Reference proteome</keyword>
<evidence type="ECO:0000313" key="3">
    <source>
        <dbReference type="Proteomes" id="UP000187609"/>
    </source>
</evidence>
<feature type="region of interest" description="Disordered" evidence="1">
    <location>
        <begin position="422"/>
        <end position="451"/>
    </location>
</feature>
<gene>
    <name evidence="2" type="ORF">A4A49_57869</name>
</gene>
<accession>A0A1J6LBA7</accession>
<dbReference type="PANTHER" id="PTHR47910">
    <property type="entry name" value="RIBULOSE BISPHOSPHATE CARBOXYLASE LARGE CHAIN, CATALYTIC DOMAIN-CONTAINING PROTEIN"/>
    <property type="match status" value="1"/>
</dbReference>
<comment type="caution">
    <text evidence="2">The sequence shown here is derived from an EMBL/GenBank/DDBJ whole genome shotgun (WGS) entry which is preliminary data.</text>
</comment>
<reference evidence="2" key="1">
    <citation type="submission" date="2016-11" db="EMBL/GenBank/DDBJ databases">
        <title>The genome of Nicotiana attenuata.</title>
        <authorList>
            <person name="Xu S."/>
            <person name="Brockmoeller T."/>
            <person name="Gaquerel E."/>
            <person name="Navarro A."/>
            <person name="Kuhl H."/>
            <person name="Gase K."/>
            <person name="Ling Z."/>
            <person name="Zhou W."/>
            <person name="Kreitzer C."/>
            <person name="Stanke M."/>
            <person name="Tang H."/>
            <person name="Lyons E."/>
            <person name="Pandey P."/>
            <person name="Pandey S.P."/>
            <person name="Timmermann B."/>
            <person name="Baldwin I.T."/>
        </authorList>
    </citation>
    <scope>NUCLEOTIDE SEQUENCE [LARGE SCALE GENOMIC DNA]</scope>
    <source>
        <strain evidence="2">UT</strain>
    </source>
</reference>
<feature type="compositionally biased region" description="Polar residues" evidence="1">
    <location>
        <begin position="442"/>
        <end position="451"/>
    </location>
</feature>
<dbReference type="STRING" id="49451.A0A1J6LBA7"/>
<dbReference type="OMA" id="LHHVHEM"/>
<dbReference type="Gramene" id="OIT28289">
    <property type="protein sequence ID" value="OIT28289"/>
    <property type="gene ID" value="A4A49_57869"/>
</dbReference>
<evidence type="ECO:0000256" key="1">
    <source>
        <dbReference type="SAM" id="MobiDB-lite"/>
    </source>
</evidence>
<dbReference type="Proteomes" id="UP000187609">
    <property type="component" value="Unassembled WGS sequence"/>
</dbReference>
<proteinExistence type="predicted"/>
<organism evidence="2 3">
    <name type="scientific">Nicotiana attenuata</name>
    <name type="common">Coyote tobacco</name>
    <dbReference type="NCBI Taxonomy" id="49451"/>
    <lineage>
        <taxon>Eukaryota</taxon>
        <taxon>Viridiplantae</taxon>
        <taxon>Streptophyta</taxon>
        <taxon>Embryophyta</taxon>
        <taxon>Tracheophyta</taxon>
        <taxon>Spermatophyta</taxon>
        <taxon>Magnoliopsida</taxon>
        <taxon>eudicotyledons</taxon>
        <taxon>Gunneridae</taxon>
        <taxon>Pentapetalae</taxon>
        <taxon>asterids</taxon>
        <taxon>lamiids</taxon>
        <taxon>Solanales</taxon>
        <taxon>Solanaceae</taxon>
        <taxon>Nicotianoideae</taxon>
        <taxon>Nicotianeae</taxon>
        <taxon>Nicotiana</taxon>
    </lineage>
</organism>
<evidence type="ECO:0008006" key="4">
    <source>
        <dbReference type="Google" id="ProtNLM"/>
    </source>
</evidence>
<protein>
    <recommendedName>
        <fullName evidence="4">Replication protein a 70 kDa dna-binding subunit b</fullName>
    </recommendedName>
</protein>
<evidence type="ECO:0000313" key="2">
    <source>
        <dbReference type="EMBL" id="OIT28289.1"/>
    </source>
</evidence>
<dbReference type="SUPFAM" id="SSF50249">
    <property type="entry name" value="Nucleic acid-binding proteins"/>
    <property type="match status" value="2"/>
</dbReference>
<dbReference type="PANTHER" id="PTHR47910:SF2">
    <property type="entry name" value="RIBULOSE BISPHOSPHATE CARBOXYLASE LARGE CHAIN, CATALYTIC DOMAIN-CONTAINING PROTEIN"/>
    <property type="match status" value="1"/>
</dbReference>
<dbReference type="Gene3D" id="2.40.50.140">
    <property type="entry name" value="Nucleic acid-binding proteins"/>
    <property type="match status" value="3"/>
</dbReference>
<dbReference type="AlphaFoldDB" id="A0A1J6LBA7"/>